<name>A0ABQ5NYB8_9ACTN</name>
<gene>
    <name evidence="4" type="ORF">SYYSPA8_13620</name>
</gene>
<protein>
    <submittedName>
        <fullName evidence="4">GNAT family N-acetyltransferase</fullName>
    </submittedName>
</protein>
<organism evidence="4 5">
    <name type="scientific">Streptomyces yaizuensis</name>
    <dbReference type="NCBI Taxonomy" id="2989713"/>
    <lineage>
        <taxon>Bacteria</taxon>
        <taxon>Bacillati</taxon>
        <taxon>Actinomycetota</taxon>
        <taxon>Actinomycetes</taxon>
        <taxon>Kitasatosporales</taxon>
        <taxon>Streptomycetaceae</taxon>
        <taxon>Streptomyces</taxon>
    </lineage>
</organism>
<evidence type="ECO:0000259" key="3">
    <source>
        <dbReference type="PROSITE" id="PS51186"/>
    </source>
</evidence>
<dbReference type="PANTHER" id="PTHR43877">
    <property type="entry name" value="AMINOALKYLPHOSPHONATE N-ACETYLTRANSFERASE-RELATED-RELATED"/>
    <property type="match status" value="1"/>
</dbReference>
<evidence type="ECO:0000313" key="5">
    <source>
        <dbReference type="Proteomes" id="UP001291653"/>
    </source>
</evidence>
<proteinExistence type="predicted"/>
<comment type="caution">
    <text evidence="4">The sequence shown here is derived from an EMBL/GenBank/DDBJ whole genome shotgun (WGS) entry which is preliminary data.</text>
</comment>
<evidence type="ECO:0000256" key="2">
    <source>
        <dbReference type="ARBA" id="ARBA00023315"/>
    </source>
</evidence>
<sequence>MDTADIAADPTPVTDGGTLAFRDATEADVPVLMDVIQRAYRLGAGRSWTSETDLVGGGRTTVPVLLGLMADPGARLLVAERDGTVIGCGNLENQGDSAHFGMFAVDPDVQAGGVGRRILAEAERIAREEWGIREMRMVVVSVREELIAWYVRRGYRRTGQLSPFPYDDSSVGRPKRTDLAFELLLKDLDEPAAG</sequence>
<dbReference type="Proteomes" id="UP001291653">
    <property type="component" value="Unassembled WGS sequence"/>
</dbReference>
<feature type="domain" description="N-acetyltransferase" evidence="3">
    <location>
        <begin position="19"/>
        <end position="186"/>
    </location>
</feature>
<dbReference type="InterPro" id="IPR050832">
    <property type="entry name" value="Bact_Acetyltransf"/>
</dbReference>
<dbReference type="RefSeq" id="WP_323447410.1">
    <property type="nucleotide sequence ID" value="NZ_BSBI01000005.1"/>
</dbReference>
<dbReference type="PROSITE" id="PS51186">
    <property type="entry name" value="GNAT"/>
    <property type="match status" value="1"/>
</dbReference>
<keyword evidence="2" id="KW-0012">Acyltransferase</keyword>
<dbReference type="Pfam" id="PF00583">
    <property type="entry name" value="Acetyltransf_1"/>
    <property type="match status" value="1"/>
</dbReference>
<evidence type="ECO:0000313" key="4">
    <source>
        <dbReference type="EMBL" id="GLF95343.1"/>
    </source>
</evidence>
<keyword evidence="5" id="KW-1185">Reference proteome</keyword>
<dbReference type="SUPFAM" id="SSF55729">
    <property type="entry name" value="Acyl-CoA N-acyltransferases (Nat)"/>
    <property type="match status" value="1"/>
</dbReference>
<dbReference type="EMBL" id="BSBI01000005">
    <property type="protein sequence ID" value="GLF95343.1"/>
    <property type="molecule type" value="Genomic_DNA"/>
</dbReference>
<dbReference type="CDD" id="cd04301">
    <property type="entry name" value="NAT_SF"/>
    <property type="match status" value="1"/>
</dbReference>
<dbReference type="InterPro" id="IPR016181">
    <property type="entry name" value="Acyl_CoA_acyltransferase"/>
</dbReference>
<accession>A0ABQ5NYB8</accession>
<evidence type="ECO:0000256" key="1">
    <source>
        <dbReference type="ARBA" id="ARBA00022679"/>
    </source>
</evidence>
<dbReference type="InterPro" id="IPR000182">
    <property type="entry name" value="GNAT_dom"/>
</dbReference>
<dbReference type="Gene3D" id="3.40.630.30">
    <property type="match status" value="1"/>
</dbReference>
<keyword evidence="1" id="KW-0808">Transferase</keyword>
<reference evidence="4 5" key="1">
    <citation type="submission" date="2022-10" db="EMBL/GenBank/DDBJ databases">
        <title>Draft genome sequence of Streptomyces sp. YSPA8.</title>
        <authorList>
            <person name="Moriuchi R."/>
            <person name="Dohra H."/>
            <person name="Yamamura H."/>
            <person name="Kodani S."/>
        </authorList>
    </citation>
    <scope>NUCLEOTIDE SEQUENCE [LARGE SCALE GENOMIC DNA]</scope>
    <source>
        <strain evidence="4 5">YSPA8</strain>
    </source>
</reference>